<dbReference type="EMBL" id="CP001099">
    <property type="protein sequence ID" value="ACF11439.1"/>
    <property type="molecule type" value="Genomic_DNA"/>
</dbReference>
<dbReference type="InterPro" id="IPR003615">
    <property type="entry name" value="HNH_nuc"/>
</dbReference>
<accession>B3QND6</accession>
<dbReference type="OrthoDB" id="9802640at2"/>
<keyword evidence="1" id="KW-0540">Nuclease</keyword>
<organism evidence="1 2">
    <name type="scientific">Chlorobaculum parvum (strain DSM 263 / NCIMB 8327)</name>
    <name type="common">Chlorobium vibrioforme subsp. thiosulfatophilum</name>
    <dbReference type="NCBI Taxonomy" id="517417"/>
    <lineage>
        <taxon>Bacteria</taxon>
        <taxon>Pseudomonadati</taxon>
        <taxon>Chlorobiota</taxon>
        <taxon>Chlorobiia</taxon>
        <taxon>Chlorobiales</taxon>
        <taxon>Chlorobiaceae</taxon>
        <taxon>Chlorobaculum</taxon>
    </lineage>
</organism>
<dbReference type="CDD" id="cd00085">
    <property type="entry name" value="HNHc"/>
    <property type="match status" value="1"/>
</dbReference>
<dbReference type="STRING" id="517417.Cpar_1031"/>
<keyword evidence="1" id="KW-0378">Hydrolase</keyword>
<reference evidence="1" key="1">
    <citation type="submission" date="2008-06" db="EMBL/GenBank/DDBJ databases">
        <title>Complete sequence of Chlorobaculum parvum NCIB 8327.</title>
        <authorList>
            <consortium name="US DOE Joint Genome Institute"/>
            <person name="Lucas S."/>
            <person name="Copeland A."/>
            <person name="Lapidus A."/>
            <person name="Glavina del Rio T."/>
            <person name="Dalin E."/>
            <person name="Tice H."/>
            <person name="Bruce D."/>
            <person name="Goodwin L."/>
            <person name="Pitluck S."/>
            <person name="Schmutz J."/>
            <person name="Larimer F."/>
            <person name="Land M."/>
            <person name="Hauser L."/>
            <person name="Kyrpides N."/>
            <person name="Mikhailova N."/>
            <person name="Zhao F."/>
            <person name="Li T."/>
            <person name="Liu Z."/>
            <person name="Overmann J."/>
            <person name="Bryant D.A."/>
            <person name="Richardson P."/>
        </authorList>
    </citation>
    <scope>NUCLEOTIDE SEQUENCE [LARGE SCALE GENOMIC DNA]</scope>
    <source>
        <strain evidence="1">NCIB 8327</strain>
    </source>
</reference>
<dbReference type="KEGG" id="cpc:Cpar_1031"/>
<gene>
    <name evidence="1" type="ordered locus">Cpar_1031</name>
</gene>
<dbReference type="eggNOG" id="COG1403">
    <property type="taxonomic scope" value="Bacteria"/>
</dbReference>
<evidence type="ECO:0000313" key="1">
    <source>
        <dbReference type="EMBL" id="ACF11439.1"/>
    </source>
</evidence>
<sequence length="377" mass="43420">MSKKTFNALISRGFDSQLANSIISKGLTLTKLKQSDSKALEKLGIDRLKIESILKEQRPPIPIDTVIKLLYESKRVCCICRDKDRSVVIHHIKEWHLSKDHSEDNLVVLCLEHHNDAHTKKGQSLSLTERQIIEAKKEWIKTVKCVDALTILGLSSHDGGRWDYFNHNRIFEMFLDKSLSNTDYKTTHRVQELGLINEIGTFSVKDSEKTQFYNFGDGHILYYYMKELFNDVLKTIPLIDITDKFNKEDIRALLTPGKFIAFQGGFYFKDLSSSNEGKNQRRLCYYKKDGVKLEFEFDAYEATSNSAWGTHLQGKKVVTPICFVKSVVEEKGEIIIGLSCLAIGSYFLEHQYRQNDDNLQLIKAKFSSYFDEDVDDL</sequence>
<dbReference type="RefSeq" id="WP_012502272.1">
    <property type="nucleotide sequence ID" value="NC_011027.1"/>
</dbReference>
<evidence type="ECO:0000313" key="2">
    <source>
        <dbReference type="Proteomes" id="UP000008811"/>
    </source>
</evidence>
<name>B3QND6_CHLP8</name>
<dbReference type="Proteomes" id="UP000008811">
    <property type="component" value="Chromosome"/>
</dbReference>
<protein>
    <submittedName>
        <fullName evidence="1">HNH endonuclease</fullName>
    </submittedName>
</protein>
<proteinExistence type="predicted"/>
<dbReference type="Gene3D" id="1.10.30.50">
    <property type="match status" value="1"/>
</dbReference>
<dbReference type="AlphaFoldDB" id="B3QND6"/>
<keyword evidence="1" id="KW-0255">Endonuclease</keyword>
<dbReference type="HOGENOM" id="CLU_043497_0_0_10"/>
<dbReference type="GO" id="GO:0004519">
    <property type="term" value="F:endonuclease activity"/>
    <property type="evidence" value="ECO:0007669"/>
    <property type="project" value="UniProtKB-KW"/>
</dbReference>
<keyword evidence="2" id="KW-1185">Reference proteome</keyword>